<feature type="transmembrane region" description="Helical" evidence="6">
    <location>
        <begin position="358"/>
        <end position="377"/>
    </location>
</feature>
<dbReference type="InterPro" id="IPR036259">
    <property type="entry name" value="MFS_trans_sf"/>
</dbReference>
<accession>A0ABP8JB94</accession>
<evidence type="ECO:0000256" key="6">
    <source>
        <dbReference type="SAM" id="Phobius"/>
    </source>
</evidence>
<dbReference type="CDD" id="cd17355">
    <property type="entry name" value="MFS_YcxA_like"/>
    <property type="match status" value="1"/>
</dbReference>
<dbReference type="SUPFAM" id="SSF103473">
    <property type="entry name" value="MFS general substrate transporter"/>
    <property type="match status" value="1"/>
</dbReference>
<evidence type="ECO:0000256" key="5">
    <source>
        <dbReference type="ARBA" id="ARBA00023136"/>
    </source>
</evidence>
<evidence type="ECO:0000259" key="7">
    <source>
        <dbReference type="PROSITE" id="PS50850"/>
    </source>
</evidence>
<feature type="transmembrane region" description="Helical" evidence="6">
    <location>
        <begin position="38"/>
        <end position="59"/>
    </location>
</feature>
<dbReference type="InterPro" id="IPR052983">
    <property type="entry name" value="MFS_Riboflavin_Transporter"/>
</dbReference>
<feature type="transmembrane region" description="Helical" evidence="6">
    <location>
        <begin position="90"/>
        <end position="114"/>
    </location>
</feature>
<dbReference type="Gene3D" id="1.20.1250.20">
    <property type="entry name" value="MFS general substrate transporter like domains"/>
    <property type="match status" value="1"/>
</dbReference>
<feature type="transmembrane region" description="Helical" evidence="6">
    <location>
        <begin position="270"/>
        <end position="286"/>
    </location>
</feature>
<proteinExistence type="predicted"/>
<dbReference type="Pfam" id="PF07690">
    <property type="entry name" value="MFS_1"/>
    <property type="match status" value="1"/>
</dbReference>
<keyword evidence="4 6" id="KW-1133">Transmembrane helix</keyword>
<keyword evidence="2" id="KW-0813">Transport</keyword>
<evidence type="ECO:0000256" key="4">
    <source>
        <dbReference type="ARBA" id="ARBA00022989"/>
    </source>
</evidence>
<evidence type="ECO:0000256" key="1">
    <source>
        <dbReference type="ARBA" id="ARBA00004651"/>
    </source>
</evidence>
<sequence>MTALCLAQITSWGLLFYSLPVAVVPVSADTGWSHTTVTAALAAGLLVSAVLGVRVGRLLDVRGPRALMTTGSVIGVLALLLVAWSPNLPMFFAAWLLAGFAQSAVLYPPAFAVITRWYGPWRVGPLTTLTLVGGFASTVFAPLVAFLVEVFGWRGSYLVMAVILALVTIPLHALFLNGPWSDGAPVRATTAATAEIRQVTRSARFRILQITMAVATFTLFAVTINIIPMFLERGMSYEMAALSLGLVGAGQVIGRIGYPQFARATTPRMRTVTVFIAGAAALWVLALLPQPYWLLVAVAILAGGVRGCHTLLQATAVSDRWGTKNFGAINGAFVAPMTAVGAVALVAGPGLAELLGGYPAMAVIMAALLTGAALVAMREPQPRPAPHP</sequence>
<feature type="transmembrane region" description="Helical" evidence="6">
    <location>
        <begin position="333"/>
        <end position="352"/>
    </location>
</feature>
<dbReference type="PROSITE" id="PS50850">
    <property type="entry name" value="MFS"/>
    <property type="match status" value="1"/>
</dbReference>
<evidence type="ECO:0000256" key="2">
    <source>
        <dbReference type="ARBA" id="ARBA00022448"/>
    </source>
</evidence>
<dbReference type="EMBL" id="BAABGL010000006">
    <property type="protein sequence ID" value="GAA4388152.1"/>
    <property type="molecule type" value="Genomic_DNA"/>
</dbReference>
<organism evidence="8 9">
    <name type="scientific">Brevibacterium pityocampae</name>
    <dbReference type="NCBI Taxonomy" id="506594"/>
    <lineage>
        <taxon>Bacteria</taxon>
        <taxon>Bacillati</taxon>
        <taxon>Actinomycetota</taxon>
        <taxon>Actinomycetes</taxon>
        <taxon>Micrococcales</taxon>
        <taxon>Brevibacteriaceae</taxon>
        <taxon>Brevibacterium</taxon>
    </lineage>
</organism>
<evidence type="ECO:0000313" key="8">
    <source>
        <dbReference type="EMBL" id="GAA4388152.1"/>
    </source>
</evidence>
<comment type="subcellular location">
    <subcellularLocation>
        <location evidence="1">Cell membrane</location>
        <topology evidence="1">Multi-pass membrane protein</topology>
    </subcellularLocation>
</comment>
<feature type="transmembrane region" description="Helical" evidence="6">
    <location>
        <begin position="126"/>
        <end position="151"/>
    </location>
</feature>
<feature type="transmembrane region" description="Helical" evidence="6">
    <location>
        <begin position="157"/>
        <end position="177"/>
    </location>
</feature>
<evidence type="ECO:0000313" key="9">
    <source>
        <dbReference type="Proteomes" id="UP001500642"/>
    </source>
</evidence>
<reference evidence="9" key="1">
    <citation type="journal article" date="2019" name="Int. J. Syst. Evol. Microbiol.">
        <title>The Global Catalogue of Microorganisms (GCM) 10K type strain sequencing project: providing services to taxonomists for standard genome sequencing and annotation.</title>
        <authorList>
            <consortium name="The Broad Institute Genomics Platform"/>
            <consortium name="The Broad Institute Genome Sequencing Center for Infectious Disease"/>
            <person name="Wu L."/>
            <person name="Ma J."/>
        </authorList>
    </citation>
    <scope>NUCLEOTIDE SEQUENCE [LARGE SCALE GENOMIC DNA]</scope>
    <source>
        <strain evidence="9">JCM 17808</strain>
    </source>
</reference>
<feature type="transmembrane region" description="Helical" evidence="6">
    <location>
        <begin position="207"/>
        <end position="227"/>
    </location>
</feature>
<gene>
    <name evidence="8" type="ORF">GCM10023167_12620</name>
</gene>
<feature type="transmembrane region" description="Helical" evidence="6">
    <location>
        <begin position="239"/>
        <end position="258"/>
    </location>
</feature>
<feature type="domain" description="Major facilitator superfamily (MFS) profile" evidence="7">
    <location>
        <begin position="1"/>
        <end position="383"/>
    </location>
</feature>
<dbReference type="InterPro" id="IPR020846">
    <property type="entry name" value="MFS_dom"/>
</dbReference>
<evidence type="ECO:0000256" key="3">
    <source>
        <dbReference type="ARBA" id="ARBA00022692"/>
    </source>
</evidence>
<dbReference type="Proteomes" id="UP001500642">
    <property type="component" value="Unassembled WGS sequence"/>
</dbReference>
<name>A0ABP8JB94_9MICO</name>
<keyword evidence="3 6" id="KW-0812">Transmembrane</keyword>
<keyword evidence="9" id="KW-1185">Reference proteome</keyword>
<dbReference type="PANTHER" id="PTHR43385">
    <property type="entry name" value="RIBOFLAVIN TRANSPORTER RIBJ"/>
    <property type="match status" value="1"/>
</dbReference>
<dbReference type="PANTHER" id="PTHR43385:SF1">
    <property type="entry name" value="RIBOFLAVIN TRANSPORTER RIBJ"/>
    <property type="match status" value="1"/>
</dbReference>
<feature type="transmembrane region" description="Helical" evidence="6">
    <location>
        <begin position="66"/>
        <end position="84"/>
    </location>
</feature>
<keyword evidence="5 6" id="KW-0472">Membrane</keyword>
<dbReference type="InterPro" id="IPR011701">
    <property type="entry name" value="MFS"/>
</dbReference>
<comment type="caution">
    <text evidence="8">The sequence shown here is derived from an EMBL/GenBank/DDBJ whole genome shotgun (WGS) entry which is preliminary data.</text>
</comment>
<protein>
    <submittedName>
        <fullName evidence="8">MFS transporter</fullName>
    </submittedName>
</protein>